<evidence type="ECO:0000313" key="2">
    <source>
        <dbReference type="Proteomes" id="UP001055115"/>
    </source>
</evidence>
<dbReference type="Proteomes" id="UP001055115">
    <property type="component" value="Unassembled WGS sequence"/>
</dbReference>
<reference evidence="1 2" key="1">
    <citation type="submission" date="2022-03" db="EMBL/GenBank/DDBJ databases">
        <title>Genome data of Colletotrichum spp.</title>
        <authorList>
            <person name="Utami Y.D."/>
            <person name="Hiruma K."/>
        </authorList>
    </citation>
    <scope>NUCLEOTIDE SEQUENCE [LARGE SCALE GENOMIC DNA]</scope>
    <source>
        <strain evidence="1 2">MAFF 239500</strain>
    </source>
</reference>
<dbReference type="EMBL" id="BQXU01000003">
    <property type="protein sequence ID" value="GKT41514.1"/>
    <property type="molecule type" value="Genomic_DNA"/>
</dbReference>
<accession>A0AA37L6H1</accession>
<evidence type="ECO:0000313" key="1">
    <source>
        <dbReference type="EMBL" id="GKT41514.1"/>
    </source>
</evidence>
<sequence length="60" mass="6910">MASWATYVSATDEVREGLPPGPLYSTVEDVQRRKYPAPQPKPLKDFLTVTAIRMYLLVWR</sequence>
<protein>
    <submittedName>
        <fullName evidence="1">Uncharacterized protein</fullName>
    </submittedName>
</protein>
<keyword evidence="2" id="KW-1185">Reference proteome</keyword>
<name>A0AA37L6H1_9PEZI</name>
<dbReference type="AlphaFoldDB" id="A0AA37L6H1"/>
<organism evidence="1 2">
    <name type="scientific">Colletotrichum spaethianum</name>
    <dbReference type="NCBI Taxonomy" id="700344"/>
    <lineage>
        <taxon>Eukaryota</taxon>
        <taxon>Fungi</taxon>
        <taxon>Dikarya</taxon>
        <taxon>Ascomycota</taxon>
        <taxon>Pezizomycotina</taxon>
        <taxon>Sordariomycetes</taxon>
        <taxon>Hypocreomycetidae</taxon>
        <taxon>Glomerellales</taxon>
        <taxon>Glomerellaceae</taxon>
        <taxon>Colletotrichum</taxon>
        <taxon>Colletotrichum spaethianum species complex</taxon>
    </lineage>
</organism>
<dbReference type="RefSeq" id="XP_049123864.1">
    <property type="nucleotide sequence ID" value="XM_049267907.1"/>
</dbReference>
<comment type="caution">
    <text evidence="1">The sequence shown here is derived from an EMBL/GenBank/DDBJ whole genome shotgun (WGS) entry which is preliminary data.</text>
</comment>
<gene>
    <name evidence="1" type="ORF">ColSpa_01695</name>
</gene>
<dbReference type="GeneID" id="73322497"/>
<proteinExistence type="predicted"/>